<reference evidence="2" key="1">
    <citation type="submission" date="2020-08" db="EMBL/GenBank/DDBJ databases">
        <title>Genome sequencing and assembly of the red palm weevil Rhynchophorus ferrugineus.</title>
        <authorList>
            <person name="Dias G.B."/>
            <person name="Bergman C.M."/>
            <person name="Manee M."/>
        </authorList>
    </citation>
    <scope>NUCLEOTIDE SEQUENCE</scope>
    <source>
        <strain evidence="2">AA-2017</strain>
        <tissue evidence="2">Whole larva</tissue>
    </source>
</reference>
<comment type="caution">
    <text evidence="2">The sequence shown here is derived from an EMBL/GenBank/DDBJ whole genome shotgun (WGS) entry which is preliminary data.</text>
</comment>
<dbReference type="InterPro" id="IPR036273">
    <property type="entry name" value="CRAL/TRIO_N_dom_sf"/>
</dbReference>
<dbReference type="PROSITE" id="PS50191">
    <property type="entry name" value="CRAL_TRIO"/>
    <property type="match status" value="1"/>
</dbReference>
<dbReference type="SMART" id="SM00516">
    <property type="entry name" value="SEC14"/>
    <property type="match status" value="1"/>
</dbReference>
<name>A0A834INU4_RHYFE</name>
<dbReference type="Gene3D" id="1.10.8.20">
    <property type="entry name" value="N-terminal domain of phosphatidylinositol transfer protein sec14p"/>
    <property type="match status" value="1"/>
</dbReference>
<sequence length="287" mass="33506">MSPADDKDSPLSDTDVQKYLAEVLNETEKNRDDALTEIRSWLDGEASWLHARSETTDIIPFLRGCKFDIERTKNKLMNYYTMRRDRPEWFRDRNPLLPNLQELIKLGVFLPLKKHDDDGRLVVIIRTAAHDPKRHHWNDVFKVGKMVLDVVCREDEMAQIYGVVAIFDMTGMSFAHYCRMTPGLIKNAVFAWQNYHVRPKKLEFVNSPVYINVALNVFKSFMTEKMRGRVKVHFGGLDKAQRVVSKDILPPEYGGGGDSIESLGQYWFDKLVDRRQWFLDDEKYKAQ</sequence>
<feature type="domain" description="CRAL-TRIO" evidence="1">
    <location>
        <begin position="97"/>
        <end position="261"/>
    </location>
</feature>
<dbReference type="PANTHER" id="PTHR10174">
    <property type="entry name" value="ALPHA-TOCOPHEROL TRANSFER PROTEIN-RELATED"/>
    <property type="match status" value="1"/>
</dbReference>
<dbReference type="InterPro" id="IPR036865">
    <property type="entry name" value="CRAL-TRIO_dom_sf"/>
</dbReference>
<dbReference type="Pfam" id="PF00650">
    <property type="entry name" value="CRAL_TRIO"/>
    <property type="match status" value="1"/>
</dbReference>
<organism evidence="2 3">
    <name type="scientific">Rhynchophorus ferrugineus</name>
    <name type="common">Red palm weevil</name>
    <name type="synonym">Curculio ferrugineus</name>
    <dbReference type="NCBI Taxonomy" id="354439"/>
    <lineage>
        <taxon>Eukaryota</taxon>
        <taxon>Metazoa</taxon>
        <taxon>Ecdysozoa</taxon>
        <taxon>Arthropoda</taxon>
        <taxon>Hexapoda</taxon>
        <taxon>Insecta</taxon>
        <taxon>Pterygota</taxon>
        <taxon>Neoptera</taxon>
        <taxon>Endopterygota</taxon>
        <taxon>Coleoptera</taxon>
        <taxon>Polyphaga</taxon>
        <taxon>Cucujiformia</taxon>
        <taxon>Curculionidae</taxon>
        <taxon>Dryophthorinae</taxon>
        <taxon>Rhynchophorus</taxon>
    </lineage>
</organism>
<dbReference type="CDD" id="cd00170">
    <property type="entry name" value="SEC14"/>
    <property type="match status" value="1"/>
</dbReference>
<keyword evidence="3" id="KW-1185">Reference proteome</keyword>
<dbReference type="InterPro" id="IPR001251">
    <property type="entry name" value="CRAL-TRIO_dom"/>
</dbReference>
<gene>
    <name evidence="2" type="ORF">GWI33_004896</name>
</gene>
<dbReference type="SUPFAM" id="SSF52087">
    <property type="entry name" value="CRAL/TRIO domain"/>
    <property type="match status" value="1"/>
</dbReference>
<dbReference type="SUPFAM" id="SSF46938">
    <property type="entry name" value="CRAL/TRIO N-terminal domain"/>
    <property type="match status" value="1"/>
</dbReference>
<dbReference type="Gene3D" id="1.20.5.1200">
    <property type="entry name" value="Alpha-tocopherol transfer"/>
    <property type="match status" value="1"/>
</dbReference>
<accession>A0A834INU4</accession>
<dbReference type="Gene3D" id="3.40.525.10">
    <property type="entry name" value="CRAL-TRIO lipid binding domain"/>
    <property type="match status" value="1"/>
</dbReference>
<dbReference type="OrthoDB" id="6682367at2759"/>
<dbReference type="AlphaFoldDB" id="A0A834INU4"/>
<dbReference type="GO" id="GO:1902936">
    <property type="term" value="F:phosphatidylinositol bisphosphate binding"/>
    <property type="evidence" value="ECO:0007669"/>
    <property type="project" value="TreeGrafter"/>
</dbReference>
<evidence type="ECO:0000313" key="3">
    <source>
        <dbReference type="Proteomes" id="UP000625711"/>
    </source>
</evidence>
<evidence type="ECO:0000259" key="1">
    <source>
        <dbReference type="PROSITE" id="PS50191"/>
    </source>
</evidence>
<protein>
    <recommendedName>
        <fullName evidence="1">CRAL-TRIO domain-containing protein</fullName>
    </recommendedName>
</protein>
<dbReference type="PANTHER" id="PTHR10174:SF224">
    <property type="entry name" value="RETINOL-BINDING PROTEIN PINTA"/>
    <property type="match status" value="1"/>
</dbReference>
<dbReference type="GO" id="GO:0016020">
    <property type="term" value="C:membrane"/>
    <property type="evidence" value="ECO:0007669"/>
    <property type="project" value="TreeGrafter"/>
</dbReference>
<dbReference type="Proteomes" id="UP000625711">
    <property type="component" value="Unassembled WGS sequence"/>
</dbReference>
<evidence type="ECO:0000313" key="2">
    <source>
        <dbReference type="EMBL" id="KAF7281275.1"/>
    </source>
</evidence>
<proteinExistence type="predicted"/>
<dbReference type="PRINTS" id="PR00180">
    <property type="entry name" value="CRETINALDHBP"/>
</dbReference>
<dbReference type="EMBL" id="JAACXV010000248">
    <property type="protein sequence ID" value="KAF7281275.1"/>
    <property type="molecule type" value="Genomic_DNA"/>
</dbReference>